<organism evidence="1 2">
    <name type="scientific">Olivibacter domesticus</name>
    <name type="common">Pseudosphingobacterium domesticum</name>
    <dbReference type="NCBI Taxonomy" id="407022"/>
    <lineage>
        <taxon>Bacteria</taxon>
        <taxon>Pseudomonadati</taxon>
        <taxon>Bacteroidota</taxon>
        <taxon>Sphingobacteriia</taxon>
        <taxon>Sphingobacteriales</taxon>
        <taxon>Sphingobacteriaceae</taxon>
        <taxon>Olivibacter</taxon>
    </lineage>
</organism>
<accession>A0A1H7Q8W1</accession>
<gene>
    <name evidence="1" type="ORF">SAMN05661044_02506</name>
</gene>
<dbReference type="STRING" id="407022.SAMN05661044_02506"/>
<dbReference type="EMBL" id="FOAF01000002">
    <property type="protein sequence ID" value="SEL44412.1"/>
    <property type="molecule type" value="Genomic_DNA"/>
</dbReference>
<keyword evidence="2" id="KW-1185">Reference proteome</keyword>
<reference evidence="2" key="1">
    <citation type="submission" date="2016-10" db="EMBL/GenBank/DDBJ databases">
        <authorList>
            <person name="Varghese N."/>
            <person name="Submissions S."/>
        </authorList>
    </citation>
    <scope>NUCLEOTIDE SEQUENCE [LARGE SCALE GENOMIC DNA]</scope>
    <source>
        <strain evidence="2">DSM 18733</strain>
    </source>
</reference>
<dbReference type="Proteomes" id="UP000199421">
    <property type="component" value="Unassembled WGS sequence"/>
</dbReference>
<sequence>MRSNFLFVSSMVLVLASCNKEDNKLEDDPFNWEMINRHSNKSLNEINTN</sequence>
<evidence type="ECO:0000313" key="1">
    <source>
        <dbReference type="EMBL" id="SEL44412.1"/>
    </source>
</evidence>
<proteinExistence type="predicted"/>
<dbReference type="PROSITE" id="PS51257">
    <property type="entry name" value="PROKAR_LIPOPROTEIN"/>
    <property type="match status" value="1"/>
</dbReference>
<name>A0A1H7Q8W1_OLID1</name>
<evidence type="ECO:0000313" key="2">
    <source>
        <dbReference type="Proteomes" id="UP000199421"/>
    </source>
</evidence>
<dbReference type="AlphaFoldDB" id="A0A1H7Q8W1"/>
<protein>
    <submittedName>
        <fullName evidence="1">Uncharacterized protein</fullName>
    </submittedName>
</protein>